<name>A0A9P8VXE0_9HYPO</name>
<sequence>MPDRLPVYGRPPITYLSAARKNYNALNELDYVPAIKKQYADLWAQRGSIEALIRHHLGLGNQDACTVLDVRLWKQGAFNVCVLVEVTSGNSTTKLIFRCPKPHRLVGIVDEKLSSEVGSYVWMQEKCSDVRIPHLFGFGFSDGRHFTHVTHRPFYIRILHSMWRSVYSLFRLPILSQYVHNSTVPTIRTSYMLLEFIGSERAQMLSNTWEKHREDPERRQRLFHGMARIMLSLARIPQSRIGSFQFNNDGTVALANRYLSSSLAILENDGAPRTIQRNDLHCCTDSFVSDLLTFHDGRFLAQPNATFSENDCRGQMAVMALLRAMSHHYIKREYRNGPYVLALTDVNPSNIFVDDDWNVEYLIDLEWICALPPEMLEVPYWLTGCSIEEIQDEQYDAYDKVRQEFMGILEKETQKATIEHDIPVSRIMEDMWDTKGVWFWRCLTSVDAMNFLLEDHLCPTGCLSSEVERAVSEIWCENVGDVVKKKLADKAKYDELLKSRFA</sequence>
<evidence type="ECO:0000313" key="1">
    <source>
        <dbReference type="EMBL" id="KAH6883891.1"/>
    </source>
</evidence>
<dbReference type="SUPFAM" id="SSF56112">
    <property type="entry name" value="Protein kinase-like (PK-like)"/>
    <property type="match status" value="1"/>
</dbReference>
<dbReference type="OrthoDB" id="3645574at2759"/>
<gene>
    <name evidence="1" type="ORF">B0T10DRAFT_518425</name>
</gene>
<dbReference type="InterPro" id="IPR051678">
    <property type="entry name" value="AGP_Transferase"/>
</dbReference>
<proteinExistence type="predicted"/>
<evidence type="ECO:0000313" key="2">
    <source>
        <dbReference type="Proteomes" id="UP000777438"/>
    </source>
</evidence>
<comment type="caution">
    <text evidence="1">The sequence shown here is derived from an EMBL/GenBank/DDBJ whole genome shotgun (WGS) entry which is preliminary data.</text>
</comment>
<organism evidence="1 2">
    <name type="scientific">Thelonectria olida</name>
    <dbReference type="NCBI Taxonomy" id="1576542"/>
    <lineage>
        <taxon>Eukaryota</taxon>
        <taxon>Fungi</taxon>
        <taxon>Dikarya</taxon>
        <taxon>Ascomycota</taxon>
        <taxon>Pezizomycotina</taxon>
        <taxon>Sordariomycetes</taxon>
        <taxon>Hypocreomycetidae</taxon>
        <taxon>Hypocreales</taxon>
        <taxon>Nectriaceae</taxon>
        <taxon>Thelonectria</taxon>
    </lineage>
</organism>
<keyword evidence="2" id="KW-1185">Reference proteome</keyword>
<accession>A0A9P8VXE0</accession>
<reference evidence="1 2" key="1">
    <citation type="journal article" date="2021" name="Nat. Commun.">
        <title>Genetic determinants of endophytism in the Arabidopsis root mycobiome.</title>
        <authorList>
            <person name="Mesny F."/>
            <person name="Miyauchi S."/>
            <person name="Thiergart T."/>
            <person name="Pickel B."/>
            <person name="Atanasova L."/>
            <person name="Karlsson M."/>
            <person name="Huettel B."/>
            <person name="Barry K.W."/>
            <person name="Haridas S."/>
            <person name="Chen C."/>
            <person name="Bauer D."/>
            <person name="Andreopoulos W."/>
            <person name="Pangilinan J."/>
            <person name="LaButti K."/>
            <person name="Riley R."/>
            <person name="Lipzen A."/>
            <person name="Clum A."/>
            <person name="Drula E."/>
            <person name="Henrissat B."/>
            <person name="Kohler A."/>
            <person name="Grigoriev I.V."/>
            <person name="Martin F.M."/>
            <person name="Hacquard S."/>
        </authorList>
    </citation>
    <scope>NUCLEOTIDE SEQUENCE [LARGE SCALE GENOMIC DNA]</scope>
    <source>
        <strain evidence="1 2">MPI-CAGE-CH-0241</strain>
    </source>
</reference>
<dbReference type="Proteomes" id="UP000777438">
    <property type="component" value="Unassembled WGS sequence"/>
</dbReference>
<dbReference type="PANTHER" id="PTHR21310:SF37">
    <property type="entry name" value="AMINOGLYCOSIDE PHOSPHOTRANSFERASE DOMAIN-CONTAINING PROTEIN"/>
    <property type="match status" value="1"/>
</dbReference>
<dbReference type="EMBL" id="JAGPYM010000022">
    <property type="protein sequence ID" value="KAH6883891.1"/>
    <property type="molecule type" value="Genomic_DNA"/>
</dbReference>
<protein>
    <recommendedName>
        <fullName evidence="3">Aminoglycoside phosphotransferase domain-containing protein</fullName>
    </recommendedName>
</protein>
<evidence type="ECO:0008006" key="3">
    <source>
        <dbReference type="Google" id="ProtNLM"/>
    </source>
</evidence>
<dbReference type="InterPro" id="IPR011009">
    <property type="entry name" value="Kinase-like_dom_sf"/>
</dbReference>
<dbReference type="PANTHER" id="PTHR21310">
    <property type="entry name" value="AMINOGLYCOSIDE PHOSPHOTRANSFERASE-RELATED-RELATED"/>
    <property type="match status" value="1"/>
</dbReference>
<dbReference type="AlphaFoldDB" id="A0A9P8VXE0"/>